<dbReference type="STRING" id="1707952.A6A03_00795"/>
<dbReference type="Proteomes" id="UP000078287">
    <property type="component" value="Unassembled WGS sequence"/>
</dbReference>
<accession>A0A178MFG3</accession>
<feature type="domain" description="Polymerase beta nucleotidyltransferase" evidence="1">
    <location>
        <begin position="12"/>
        <end position="99"/>
    </location>
</feature>
<evidence type="ECO:0000313" key="3">
    <source>
        <dbReference type="Proteomes" id="UP000078287"/>
    </source>
</evidence>
<proteinExistence type="predicted"/>
<evidence type="ECO:0000259" key="1">
    <source>
        <dbReference type="Pfam" id="PF18765"/>
    </source>
</evidence>
<organism evidence="2 3">
    <name type="scientific">Chloroflexus islandicus</name>
    <dbReference type="NCBI Taxonomy" id="1707952"/>
    <lineage>
        <taxon>Bacteria</taxon>
        <taxon>Bacillati</taxon>
        <taxon>Chloroflexota</taxon>
        <taxon>Chloroflexia</taxon>
        <taxon>Chloroflexales</taxon>
        <taxon>Chloroflexineae</taxon>
        <taxon>Chloroflexaceae</taxon>
        <taxon>Chloroflexus</taxon>
    </lineage>
</organism>
<evidence type="ECO:0000313" key="2">
    <source>
        <dbReference type="EMBL" id="OAN47313.1"/>
    </source>
</evidence>
<dbReference type="Pfam" id="PF18765">
    <property type="entry name" value="Polbeta"/>
    <property type="match status" value="1"/>
</dbReference>
<sequence length="141" mass="15773">MTAPLHPTLDHLAGIFARFPAIQAVYLFGSAATGSTHAESDLDLALVLRRDEPTFSKLDLLAALAQAGFCNVDVVVLNTAGIVLRHEVIRHNKLIYQTSDFDHGSFFSLVTRQFLDFRPYLDVQRQAYKARMQHDQTRSTA</sequence>
<dbReference type="PANTHER" id="PTHR43852">
    <property type="entry name" value="NUCLEOTIDYLTRANSFERASE"/>
    <property type="match status" value="1"/>
</dbReference>
<dbReference type="InterPro" id="IPR052930">
    <property type="entry name" value="TA_antitoxin_MntA"/>
</dbReference>
<keyword evidence="3" id="KW-1185">Reference proteome</keyword>
<dbReference type="PANTHER" id="PTHR43852:SF3">
    <property type="entry name" value="NUCLEOTIDYLTRANSFERASE"/>
    <property type="match status" value="1"/>
</dbReference>
<reference evidence="2 3" key="1">
    <citation type="submission" date="2016-04" db="EMBL/GenBank/DDBJ databases">
        <title>Chloroflexus islandicus sp. nov., a thermophilic filamentous anoxygenic phototrophic bacterium from geyser Strokkur (Iceland).</title>
        <authorList>
            <person name="Gaisin V.A."/>
            <person name="Kalashnikov A.M."/>
            <person name="Sukhacheva M.V."/>
            <person name="Grouzdev D.S."/>
            <person name="Ivanov T.M."/>
            <person name="Kuznetsov B."/>
            <person name="Gorlenko V.M."/>
        </authorList>
    </citation>
    <scope>NUCLEOTIDE SEQUENCE [LARGE SCALE GENOMIC DNA]</scope>
    <source>
        <strain evidence="3">isl-2</strain>
    </source>
</reference>
<comment type="caution">
    <text evidence="2">The sequence shown here is derived from an EMBL/GenBank/DDBJ whole genome shotgun (WGS) entry which is preliminary data.</text>
</comment>
<dbReference type="EMBL" id="LWQS01000038">
    <property type="protein sequence ID" value="OAN47313.1"/>
    <property type="molecule type" value="Genomic_DNA"/>
</dbReference>
<dbReference type="OrthoDB" id="159301at2"/>
<dbReference type="SUPFAM" id="SSF81301">
    <property type="entry name" value="Nucleotidyltransferase"/>
    <property type="match status" value="1"/>
</dbReference>
<dbReference type="InterPro" id="IPR043519">
    <property type="entry name" value="NT_sf"/>
</dbReference>
<dbReference type="InterPro" id="IPR041633">
    <property type="entry name" value="Polbeta"/>
</dbReference>
<name>A0A178MFG3_9CHLR</name>
<dbReference type="NCBIfam" id="NF047752">
    <property type="entry name" value="MntA_antitoxin"/>
    <property type="match status" value="1"/>
</dbReference>
<dbReference type="CDD" id="cd05403">
    <property type="entry name" value="NT_KNTase_like"/>
    <property type="match status" value="1"/>
</dbReference>
<dbReference type="Gene3D" id="3.30.460.10">
    <property type="entry name" value="Beta Polymerase, domain 2"/>
    <property type="match status" value="1"/>
</dbReference>
<dbReference type="AlphaFoldDB" id="A0A178MFG3"/>
<dbReference type="RefSeq" id="WP_066784336.1">
    <property type="nucleotide sequence ID" value="NZ_LWQS01000038.1"/>
</dbReference>
<protein>
    <submittedName>
        <fullName evidence="2">DNA polymerase III subunit beta</fullName>
    </submittedName>
</protein>
<gene>
    <name evidence="2" type="ORF">A6A03_00795</name>
</gene>